<dbReference type="EMBL" id="LZIT01000075">
    <property type="protein sequence ID" value="OBG42605.1"/>
    <property type="molecule type" value="Genomic_DNA"/>
</dbReference>
<evidence type="ECO:0000313" key="3">
    <source>
        <dbReference type="Proteomes" id="UP000092086"/>
    </source>
</evidence>
<evidence type="ECO:0000259" key="1">
    <source>
        <dbReference type="Pfam" id="PF08241"/>
    </source>
</evidence>
<feature type="domain" description="Methyltransferase type 11" evidence="1">
    <location>
        <begin position="59"/>
        <end position="147"/>
    </location>
</feature>
<dbReference type="AlphaFoldDB" id="A0ABD6P3U3"/>
<dbReference type="Pfam" id="PF08241">
    <property type="entry name" value="Methyltransf_11"/>
    <property type="match status" value="1"/>
</dbReference>
<gene>
    <name evidence="2" type="ORF">A5672_11425</name>
</gene>
<accession>A0ABD6P3U3</accession>
<sequence>MLQRPVDGSGIAGGNFECLSPGQSRSFEEFHDTPYYSLRQSRFFEEFLDRSFTNVTSLLEVGPGPGDNLTRLRAQGKTVFGAEVSEVMVGIAHRNGLDSVVHIDGSHLPHEDRFCDAVFTSTVLQHNPGERAASLLAEMARVAAKEVHLFEDTSLVPVRDRRLHWLRTPSWYVRQLESRGYELTYQRRLPMACQEVAATIARVVVDRQRGQRARPTTRRLRLEDLLCAAARPVDRIVPPIVGLTRMSFRRTGR</sequence>
<organism evidence="2 3">
    <name type="scientific">Mycobacterium alsense</name>
    <dbReference type="NCBI Taxonomy" id="324058"/>
    <lineage>
        <taxon>Bacteria</taxon>
        <taxon>Bacillati</taxon>
        <taxon>Actinomycetota</taxon>
        <taxon>Actinomycetes</taxon>
        <taxon>Mycobacteriales</taxon>
        <taxon>Mycobacteriaceae</taxon>
        <taxon>Mycobacterium</taxon>
    </lineage>
</organism>
<evidence type="ECO:0000313" key="2">
    <source>
        <dbReference type="EMBL" id="OBG42605.1"/>
    </source>
</evidence>
<dbReference type="InterPro" id="IPR013216">
    <property type="entry name" value="Methyltransf_11"/>
</dbReference>
<reference evidence="2 3" key="1">
    <citation type="submission" date="2016-06" db="EMBL/GenBank/DDBJ databases">
        <authorList>
            <person name="Sutton G."/>
            <person name="Brinkac L."/>
            <person name="Sanka R."/>
            <person name="Adams M."/>
            <person name="Lau E."/>
            <person name="Sam S."/>
            <person name="Sreng N."/>
            <person name="Him V."/>
            <person name="Kerleguer A."/>
            <person name="Cheng S."/>
        </authorList>
    </citation>
    <scope>NUCLEOTIDE SEQUENCE [LARGE SCALE GENOMIC DNA]</scope>
    <source>
        <strain evidence="2 3">E2978</strain>
    </source>
</reference>
<dbReference type="SUPFAM" id="SSF53335">
    <property type="entry name" value="S-adenosyl-L-methionine-dependent methyltransferases"/>
    <property type="match status" value="1"/>
</dbReference>
<dbReference type="CDD" id="cd02440">
    <property type="entry name" value="AdoMet_MTases"/>
    <property type="match status" value="1"/>
</dbReference>
<proteinExistence type="predicted"/>
<dbReference type="Gene3D" id="3.40.50.150">
    <property type="entry name" value="Vaccinia Virus protein VP39"/>
    <property type="match status" value="1"/>
</dbReference>
<comment type="caution">
    <text evidence="2">The sequence shown here is derived from an EMBL/GenBank/DDBJ whole genome shotgun (WGS) entry which is preliminary data.</text>
</comment>
<dbReference type="Proteomes" id="UP000092086">
    <property type="component" value="Unassembled WGS sequence"/>
</dbReference>
<dbReference type="InterPro" id="IPR029063">
    <property type="entry name" value="SAM-dependent_MTases_sf"/>
</dbReference>
<name>A0ABD6P3U3_9MYCO</name>
<dbReference type="GO" id="GO:0008168">
    <property type="term" value="F:methyltransferase activity"/>
    <property type="evidence" value="ECO:0007669"/>
    <property type="project" value="UniProtKB-ARBA"/>
</dbReference>
<protein>
    <recommendedName>
        <fullName evidence="1">Methyltransferase type 11 domain-containing protein</fullName>
    </recommendedName>
</protein>